<dbReference type="Pfam" id="PF01026">
    <property type="entry name" value="TatD_DNase"/>
    <property type="match status" value="1"/>
</dbReference>
<dbReference type="PANTHER" id="PTHR46124">
    <property type="entry name" value="D-AMINOACYL-TRNA DEACYLASE"/>
    <property type="match status" value="1"/>
</dbReference>
<dbReference type="Proteomes" id="UP000232806">
    <property type="component" value="Chromosome"/>
</dbReference>
<proteinExistence type="predicted"/>
<dbReference type="EMBL" id="CP017766">
    <property type="protein sequence ID" value="AUB54613.1"/>
    <property type="molecule type" value="Genomic_DNA"/>
</dbReference>
<organism evidence="4 5">
    <name type="scientific">Methanobacterium subterraneum</name>
    <dbReference type="NCBI Taxonomy" id="59277"/>
    <lineage>
        <taxon>Archaea</taxon>
        <taxon>Methanobacteriati</taxon>
        <taxon>Methanobacteriota</taxon>
        <taxon>Methanomada group</taxon>
        <taxon>Methanobacteria</taxon>
        <taxon>Methanobacteriales</taxon>
        <taxon>Methanobacteriaceae</taxon>
        <taxon>Methanobacterium</taxon>
    </lineage>
</organism>
<evidence type="ECO:0000256" key="1">
    <source>
        <dbReference type="ARBA" id="ARBA00022723"/>
    </source>
</evidence>
<dbReference type="NCBIfam" id="TIGR00010">
    <property type="entry name" value="YchF/TatD family DNA exonuclease"/>
    <property type="match status" value="1"/>
</dbReference>
<keyword evidence="1 3" id="KW-0479">Metal-binding</keyword>
<dbReference type="GeneID" id="35119979"/>
<dbReference type="CDD" id="cd01310">
    <property type="entry name" value="TatD_DNAse"/>
    <property type="match status" value="1"/>
</dbReference>
<evidence type="ECO:0000313" key="5">
    <source>
        <dbReference type="Proteomes" id="UP000232806"/>
    </source>
</evidence>
<dbReference type="GO" id="GO:0046872">
    <property type="term" value="F:metal ion binding"/>
    <property type="evidence" value="ECO:0007669"/>
    <property type="project" value="UniProtKB-KW"/>
</dbReference>
<dbReference type="RefSeq" id="WP_100904587.1">
    <property type="nucleotide sequence ID" value="NZ_CP017766.1"/>
</dbReference>
<feature type="binding site" evidence="3">
    <location>
        <position position="131"/>
    </location>
    <ligand>
        <name>a divalent metal cation</name>
        <dbReference type="ChEBI" id="CHEBI:60240"/>
        <label>2</label>
    </ligand>
</feature>
<dbReference type="PROSITE" id="PS01137">
    <property type="entry name" value="TATD_1"/>
    <property type="match status" value="1"/>
</dbReference>
<dbReference type="InterPro" id="IPR032466">
    <property type="entry name" value="Metal_Hydrolase"/>
</dbReference>
<dbReference type="PROSITE" id="PS01090">
    <property type="entry name" value="TATD_2"/>
    <property type="match status" value="1"/>
</dbReference>
<dbReference type="InterPro" id="IPR015991">
    <property type="entry name" value="TatD/YcfH-like"/>
</dbReference>
<dbReference type="GO" id="GO:0016788">
    <property type="term" value="F:hydrolase activity, acting on ester bonds"/>
    <property type="evidence" value="ECO:0007669"/>
    <property type="project" value="InterPro"/>
</dbReference>
<dbReference type="SUPFAM" id="SSF51556">
    <property type="entry name" value="Metallo-dependent hydrolases"/>
    <property type="match status" value="1"/>
</dbReference>
<evidence type="ECO:0000313" key="4">
    <source>
        <dbReference type="EMBL" id="AUB54613.1"/>
    </source>
</evidence>
<dbReference type="AlphaFoldDB" id="A0A2H4V949"/>
<keyword evidence="2" id="KW-0378">Hydrolase</keyword>
<evidence type="ECO:0000256" key="2">
    <source>
        <dbReference type="ARBA" id="ARBA00022801"/>
    </source>
</evidence>
<dbReference type="GO" id="GO:0004536">
    <property type="term" value="F:DNA nuclease activity"/>
    <property type="evidence" value="ECO:0007669"/>
    <property type="project" value="InterPro"/>
</dbReference>
<reference evidence="4 5" key="1">
    <citation type="submission" date="2016-10" db="EMBL/GenBank/DDBJ databases">
        <title>Comparative genomics between deep and shallow subseafloor isolates.</title>
        <authorList>
            <person name="Ishii S."/>
            <person name="Miller J.R."/>
            <person name="Sutton G."/>
            <person name="Suzuki S."/>
            <person name="Methe B."/>
            <person name="Inagaki F."/>
            <person name="Imachi H."/>
        </authorList>
    </citation>
    <scope>NUCLEOTIDE SEQUENCE [LARGE SCALE GENOMIC DNA]</scope>
    <source>
        <strain evidence="4 5">MO-MB1</strain>
    </source>
</reference>
<sequence>MIDSHCHVDFKVYNKNRQEVMERAQEKLTALVNSGATLGGNRRTLKLAEEYKDFVYPTLGFHPSNAYKSDEAIIKQALSEIESNIDVAVALGETGMDFNGLDSETEKNKQIGLFETFLGMATDYQMPLVIHARDAEEKALEMVKKHPSIPQIIFHCYGGGLETAREIIEEGYYISLSTIVCFSEHHQQLARELPLSQLLTETDSPYLSPFKGQRNEPAYVEETVKTIAEVKSISKEEVSSVTELNARKIFHI</sequence>
<dbReference type="Gene3D" id="3.20.20.140">
    <property type="entry name" value="Metal-dependent hydrolases"/>
    <property type="match status" value="1"/>
</dbReference>
<dbReference type="PANTHER" id="PTHR46124:SF2">
    <property type="entry name" value="D-AMINOACYL-TRNA DEACYLASE"/>
    <property type="match status" value="1"/>
</dbReference>
<evidence type="ECO:0000256" key="3">
    <source>
        <dbReference type="PIRSR" id="PIRSR005902-1"/>
    </source>
</evidence>
<feature type="binding site" evidence="3">
    <location>
        <position position="93"/>
    </location>
    <ligand>
        <name>a divalent metal cation</name>
        <dbReference type="ChEBI" id="CHEBI:60240"/>
        <label>1</label>
    </ligand>
</feature>
<dbReference type="OrthoDB" id="26412at2157"/>
<accession>A0A2H4V949</accession>
<feature type="binding site" evidence="3">
    <location>
        <position position="155"/>
    </location>
    <ligand>
        <name>a divalent metal cation</name>
        <dbReference type="ChEBI" id="CHEBI:60240"/>
        <label>2</label>
    </ligand>
</feature>
<feature type="binding site" evidence="3">
    <location>
        <position position="203"/>
    </location>
    <ligand>
        <name>a divalent metal cation</name>
        <dbReference type="ChEBI" id="CHEBI:60240"/>
        <label>1</label>
    </ligand>
</feature>
<dbReference type="InterPro" id="IPR001130">
    <property type="entry name" value="TatD-like"/>
</dbReference>
<gene>
    <name evidence="4" type="ORF">BK007_00290</name>
</gene>
<feature type="binding site" evidence="3">
    <location>
        <position position="5"/>
    </location>
    <ligand>
        <name>a divalent metal cation</name>
        <dbReference type="ChEBI" id="CHEBI:60240"/>
        <label>1</label>
    </ligand>
</feature>
<protein>
    <submittedName>
        <fullName evidence="4">DNase</fullName>
    </submittedName>
</protein>
<dbReference type="FunFam" id="3.20.20.140:FF:000005">
    <property type="entry name" value="TatD family hydrolase"/>
    <property type="match status" value="1"/>
</dbReference>
<name>A0A2H4V949_9EURY</name>
<feature type="binding site" evidence="3">
    <location>
        <position position="7"/>
    </location>
    <ligand>
        <name>a divalent metal cation</name>
        <dbReference type="ChEBI" id="CHEBI:60240"/>
        <label>1</label>
    </ligand>
</feature>
<dbReference type="InterPro" id="IPR018228">
    <property type="entry name" value="DNase_TatD-rel_CS"/>
</dbReference>
<dbReference type="PIRSF" id="PIRSF005902">
    <property type="entry name" value="DNase_TatD"/>
    <property type="match status" value="1"/>
</dbReference>
<dbReference type="PROSITE" id="PS01091">
    <property type="entry name" value="TATD_3"/>
    <property type="match status" value="1"/>
</dbReference>